<feature type="region of interest" description="Disordered" evidence="4">
    <location>
        <begin position="345"/>
        <end position="376"/>
    </location>
</feature>
<dbReference type="PANTHER" id="PTHR13964">
    <property type="entry name" value="RBP-RELATED"/>
    <property type="match status" value="1"/>
</dbReference>
<dbReference type="SUPFAM" id="SSF46774">
    <property type="entry name" value="ARID-like"/>
    <property type="match status" value="1"/>
</dbReference>
<sequence>MSHEEKQDNRPSEQEEELGETFLKELYTYMKKRNTPIERIPHLGFKQIDLFMMYKTVKSFGGYHQVTAQQMWKQVYNILGGNPRSTSAATCTRRHYEKLLLPYECHIRGGDYTDALPPRQQKRLHSSEEDECSRTAKCSMTSLHQSHHTFLTDSRLRIIPIPYHHYYHHLGHPMETSQSQYVHPELTSSSQPGPQSSYLTSTQGQAQSAKQPLERLRFLADRYKCTSGWTEPLNLSRKRSGLESGIHPASSFTPPPSNKSPKFLNTPSPLYPVKGLAKDEGCEPGEGESPPGRSYHYPVAVRDDYIIDLTSSSSGGSSSSPTPAYSTRMKTVSPVRNLLQNRRASTPSMANVPKQPKREYPDWSTGVMRGESPKNSLEPLNLSSNLLCPPTETEGRMEIQIPLALLQDLIKGGLLCGPSGSRHGALSLKCPTLPDPTLGQTTGLETTERDLAWSDNSPAMATHADQVSHSHHRNLDRDSGKSLEKHKNLPRLLSSPCLPMEPYQFSSHKPQPSDSILCNTDSQDLCPWKEQDASRRPYRPKPIHPQDLQDRAKPVPLNRHPNSQTMRQDGVGSTSLGYGLDVSQGRAENPGIALMVNPTIPSLGPLTTEEFIKLKRLISSSL</sequence>
<evidence type="ECO:0000259" key="5">
    <source>
        <dbReference type="PROSITE" id="PS51011"/>
    </source>
</evidence>
<dbReference type="CDD" id="cd16869">
    <property type="entry name" value="ARID_ARID5"/>
    <property type="match status" value="1"/>
</dbReference>
<dbReference type="GO" id="GO:0005634">
    <property type="term" value="C:nucleus"/>
    <property type="evidence" value="ECO:0007669"/>
    <property type="project" value="TreeGrafter"/>
</dbReference>
<dbReference type="FunFam" id="1.10.150.60:FF:000015">
    <property type="entry name" value="AT-rich interactive domain-containing protein 5B"/>
    <property type="match status" value="1"/>
</dbReference>
<dbReference type="CTD" id="572528"/>
<keyword evidence="1" id="KW-0805">Transcription regulation</keyword>
<feature type="region of interest" description="Disordered" evidence="4">
    <location>
        <begin position="240"/>
        <end position="263"/>
    </location>
</feature>
<feature type="compositionally biased region" description="Low complexity" evidence="4">
    <location>
        <begin position="311"/>
        <end position="320"/>
    </location>
</feature>
<dbReference type="Gene3D" id="1.10.150.60">
    <property type="entry name" value="ARID DNA-binding domain"/>
    <property type="match status" value="1"/>
</dbReference>
<feature type="compositionally biased region" description="Basic and acidic residues" evidence="4">
    <location>
        <begin position="473"/>
        <end position="487"/>
    </location>
</feature>
<evidence type="ECO:0000256" key="1">
    <source>
        <dbReference type="ARBA" id="ARBA00023015"/>
    </source>
</evidence>
<dbReference type="RefSeq" id="XP_010875939.2">
    <property type="nucleotide sequence ID" value="XM_010877637.5"/>
</dbReference>
<feature type="region of interest" description="Disordered" evidence="4">
    <location>
        <begin position="276"/>
        <end position="296"/>
    </location>
</feature>
<dbReference type="PANTHER" id="PTHR13964:SF44">
    <property type="entry name" value="ARID DOMAIN-CONTAINING PROTEIN"/>
    <property type="match status" value="1"/>
</dbReference>
<evidence type="ECO:0000256" key="3">
    <source>
        <dbReference type="ARBA" id="ARBA00023242"/>
    </source>
</evidence>
<feature type="region of interest" description="Disordered" evidence="4">
    <location>
        <begin position="530"/>
        <end position="573"/>
    </location>
</feature>
<feature type="domain" description="ARID" evidence="5">
    <location>
        <begin position="16"/>
        <end position="108"/>
    </location>
</feature>
<dbReference type="SMART" id="SM01014">
    <property type="entry name" value="ARID"/>
    <property type="match status" value="1"/>
</dbReference>
<dbReference type="KEGG" id="els:105014922"/>
<dbReference type="GO" id="GO:0006357">
    <property type="term" value="P:regulation of transcription by RNA polymerase II"/>
    <property type="evidence" value="ECO:0007669"/>
    <property type="project" value="TreeGrafter"/>
</dbReference>
<keyword evidence="3" id="KW-0539">Nucleus</keyword>
<evidence type="ECO:0000313" key="6">
    <source>
        <dbReference type="Ensembl" id="ENSELUP00000080547.1"/>
    </source>
</evidence>
<dbReference type="Ensembl" id="ENSELUT00000111306.1">
    <property type="protein sequence ID" value="ENSELUP00000080547.1"/>
    <property type="gene ID" value="ENSELUG00000042897.1"/>
</dbReference>
<accession>A0AAY5K235</accession>
<dbReference type="GeneID" id="105014922"/>
<dbReference type="SMART" id="SM00501">
    <property type="entry name" value="BRIGHT"/>
    <property type="match status" value="1"/>
</dbReference>
<proteinExistence type="predicted"/>
<dbReference type="Proteomes" id="UP000265140">
    <property type="component" value="Chromosome 14"/>
</dbReference>
<dbReference type="AlphaFoldDB" id="A0AAY5K235"/>
<dbReference type="InterPro" id="IPR051232">
    <property type="entry name" value="ARID/SWI1_ChromRemod"/>
</dbReference>
<protein>
    <recommendedName>
        <fullName evidence="5">ARID domain-containing protein</fullName>
    </recommendedName>
</protein>
<reference evidence="6" key="2">
    <citation type="submission" date="2025-08" db="UniProtKB">
        <authorList>
            <consortium name="Ensembl"/>
        </authorList>
    </citation>
    <scope>IDENTIFICATION</scope>
</reference>
<feature type="region of interest" description="Disordered" evidence="4">
    <location>
        <begin position="309"/>
        <end position="329"/>
    </location>
</feature>
<feature type="region of interest" description="Disordered" evidence="4">
    <location>
        <begin position="462"/>
        <end position="497"/>
    </location>
</feature>
<evidence type="ECO:0000313" key="7">
    <source>
        <dbReference type="Proteomes" id="UP000265140"/>
    </source>
</evidence>
<feature type="region of interest" description="Disordered" evidence="4">
    <location>
        <begin position="177"/>
        <end position="211"/>
    </location>
</feature>
<feature type="compositionally biased region" description="Polar residues" evidence="4">
    <location>
        <begin position="560"/>
        <end position="573"/>
    </location>
</feature>
<name>A0AAY5K235_ESOLU</name>
<reference evidence="6" key="3">
    <citation type="submission" date="2025-09" db="UniProtKB">
        <authorList>
            <consortium name="Ensembl"/>
        </authorList>
    </citation>
    <scope>IDENTIFICATION</scope>
</reference>
<dbReference type="GO" id="GO:0000976">
    <property type="term" value="F:transcription cis-regulatory region binding"/>
    <property type="evidence" value="ECO:0007669"/>
    <property type="project" value="TreeGrafter"/>
</dbReference>
<dbReference type="InterPro" id="IPR001606">
    <property type="entry name" value="ARID_dom"/>
</dbReference>
<dbReference type="Pfam" id="PF01388">
    <property type="entry name" value="ARID"/>
    <property type="match status" value="1"/>
</dbReference>
<dbReference type="GeneTree" id="ENSGT00940000163584"/>
<reference evidence="6 7" key="1">
    <citation type="submission" date="2020-02" db="EMBL/GenBank/DDBJ databases">
        <title>Esox lucius (northern pike) genome, fEsoLuc1, primary haplotype.</title>
        <authorList>
            <person name="Myers G."/>
            <person name="Karagic N."/>
            <person name="Meyer A."/>
            <person name="Pippel M."/>
            <person name="Reichard M."/>
            <person name="Winkler S."/>
            <person name="Tracey A."/>
            <person name="Sims Y."/>
            <person name="Howe K."/>
            <person name="Rhie A."/>
            <person name="Formenti G."/>
            <person name="Durbin R."/>
            <person name="Fedrigo O."/>
            <person name="Jarvis E.D."/>
        </authorList>
    </citation>
    <scope>NUCLEOTIDE SEQUENCE [LARGE SCALE GENOMIC DNA]</scope>
</reference>
<evidence type="ECO:0000256" key="2">
    <source>
        <dbReference type="ARBA" id="ARBA00023163"/>
    </source>
</evidence>
<dbReference type="PROSITE" id="PS51011">
    <property type="entry name" value="ARID"/>
    <property type="match status" value="1"/>
</dbReference>
<feature type="compositionally biased region" description="Polar residues" evidence="4">
    <location>
        <begin position="177"/>
        <end position="210"/>
    </location>
</feature>
<organism evidence="6 7">
    <name type="scientific">Esox lucius</name>
    <name type="common">Northern pike</name>
    <dbReference type="NCBI Taxonomy" id="8010"/>
    <lineage>
        <taxon>Eukaryota</taxon>
        <taxon>Metazoa</taxon>
        <taxon>Chordata</taxon>
        <taxon>Craniata</taxon>
        <taxon>Vertebrata</taxon>
        <taxon>Euteleostomi</taxon>
        <taxon>Actinopterygii</taxon>
        <taxon>Neopterygii</taxon>
        <taxon>Teleostei</taxon>
        <taxon>Protacanthopterygii</taxon>
        <taxon>Esociformes</taxon>
        <taxon>Esocidae</taxon>
        <taxon>Esox</taxon>
    </lineage>
</organism>
<dbReference type="InterPro" id="IPR036431">
    <property type="entry name" value="ARID_dom_sf"/>
</dbReference>
<evidence type="ECO:0000256" key="4">
    <source>
        <dbReference type="SAM" id="MobiDB-lite"/>
    </source>
</evidence>
<keyword evidence="7" id="KW-1185">Reference proteome</keyword>
<keyword evidence="2" id="KW-0804">Transcription</keyword>